<sequence length="66" mass="7455">MEYSDGGCLIYGDIYSQSLSGAVYLRIALAQSLRLSIRQASAKEAMQTLYLGPGFEMRYFDIYCVR</sequence>
<evidence type="ECO:0000313" key="1">
    <source>
        <dbReference type="EMBL" id="KIK50615.1"/>
    </source>
</evidence>
<keyword evidence="2" id="KW-1185">Reference proteome</keyword>
<gene>
    <name evidence="1" type="ORF">GYMLUDRAFT_51080</name>
</gene>
<dbReference type="Proteomes" id="UP000053593">
    <property type="component" value="Unassembled WGS sequence"/>
</dbReference>
<dbReference type="HOGENOM" id="CLU_2831434_0_0_1"/>
<proteinExistence type="predicted"/>
<name>A0A0D0AK96_9AGAR</name>
<reference evidence="1 2" key="1">
    <citation type="submission" date="2014-04" db="EMBL/GenBank/DDBJ databases">
        <title>Evolutionary Origins and Diversification of the Mycorrhizal Mutualists.</title>
        <authorList>
            <consortium name="DOE Joint Genome Institute"/>
            <consortium name="Mycorrhizal Genomics Consortium"/>
            <person name="Kohler A."/>
            <person name="Kuo A."/>
            <person name="Nagy L.G."/>
            <person name="Floudas D."/>
            <person name="Copeland A."/>
            <person name="Barry K.W."/>
            <person name="Cichocki N."/>
            <person name="Veneault-Fourrey C."/>
            <person name="LaButti K."/>
            <person name="Lindquist E.A."/>
            <person name="Lipzen A."/>
            <person name="Lundell T."/>
            <person name="Morin E."/>
            <person name="Murat C."/>
            <person name="Riley R."/>
            <person name="Ohm R."/>
            <person name="Sun H."/>
            <person name="Tunlid A."/>
            <person name="Henrissat B."/>
            <person name="Grigoriev I.V."/>
            <person name="Hibbett D.S."/>
            <person name="Martin F."/>
        </authorList>
    </citation>
    <scope>NUCLEOTIDE SEQUENCE [LARGE SCALE GENOMIC DNA]</scope>
    <source>
        <strain evidence="1 2">FD-317 M1</strain>
    </source>
</reference>
<dbReference type="AlphaFoldDB" id="A0A0D0AK96"/>
<dbReference type="EMBL" id="KN834893">
    <property type="protein sequence ID" value="KIK50615.1"/>
    <property type="molecule type" value="Genomic_DNA"/>
</dbReference>
<organism evidence="1 2">
    <name type="scientific">Collybiopsis luxurians FD-317 M1</name>
    <dbReference type="NCBI Taxonomy" id="944289"/>
    <lineage>
        <taxon>Eukaryota</taxon>
        <taxon>Fungi</taxon>
        <taxon>Dikarya</taxon>
        <taxon>Basidiomycota</taxon>
        <taxon>Agaricomycotina</taxon>
        <taxon>Agaricomycetes</taxon>
        <taxon>Agaricomycetidae</taxon>
        <taxon>Agaricales</taxon>
        <taxon>Marasmiineae</taxon>
        <taxon>Omphalotaceae</taxon>
        <taxon>Collybiopsis</taxon>
        <taxon>Collybiopsis luxurians</taxon>
    </lineage>
</organism>
<accession>A0A0D0AK96</accession>
<evidence type="ECO:0000313" key="2">
    <source>
        <dbReference type="Proteomes" id="UP000053593"/>
    </source>
</evidence>
<protein>
    <submittedName>
        <fullName evidence="1">Unplaced genomic scaffold GYMLUscaffold_145, whole genome shotgun sequence</fullName>
    </submittedName>
</protein>